<keyword evidence="2" id="KW-0472">Membrane</keyword>
<dbReference type="Proteomes" id="UP001199106">
    <property type="component" value="Unassembled WGS sequence"/>
</dbReference>
<protein>
    <submittedName>
        <fullName evidence="3">Uncharacterized protein</fullName>
    </submittedName>
</protein>
<gene>
    <name evidence="3" type="ORF">G6011_04364</name>
</gene>
<evidence type="ECO:0000313" key="4">
    <source>
        <dbReference type="Proteomes" id="UP001199106"/>
    </source>
</evidence>
<keyword evidence="2" id="KW-1133">Transmembrane helix</keyword>
<evidence type="ECO:0000313" key="3">
    <source>
        <dbReference type="EMBL" id="KAG9194329.1"/>
    </source>
</evidence>
<comment type="caution">
    <text evidence="3">The sequence shown here is derived from an EMBL/GenBank/DDBJ whole genome shotgun (WGS) entry which is preliminary data.</text>
</comment>
<evidence type="ECO:0000256" key="1">
    <source>
        <dbReference type="SAM" id="MobiDB-lite"/>
    </source>
</evidence>
<dbReference type="PANTHER" id="PTHR35896:SF3">
    <property type="entry name" value="MAJOR FACILITATOR SUPERFAMILY TRANSPORTER"/>
    <property type="match status" value="1"/>
</dbReference>
<feature type="compositionally biased region" description="Basic and acidic residues" evidence="1">
    <location>
        <begin position="18"/>
        <end position="27"/>
    </location>
</feature>
<keyword evidence="4" id="KW-1185">Reference proteome</keyword>
<name>A0AAD4IH79_9PLEO</name>
<proteinExistence type="predicted"/>
<sequence length="241" mass="26545">MSTLFLPPKPRNGGSPVDDNHHQKPLSEDLEEQDTLLQKNPSESLWPKTRQRAAHSNLVAVALFLFTIIIGSLAWLGVSVTQQTGKAPKTSRPYTDCGSNYSTAIAAGCIYDIVAPQWTPPECYNAALSKEYAAKIPKPMFFRWQNLTEPISEDPVEISKHETVWTFDQYHTIHCVYILELAALAAAMASSGHRDVSLNHVAANSKHTKHCTELLSGNISFPGETEIHRPGAALRCKGLQA</sequence>
<evidence type="ECO:0000256" key="2">
    <source>
        <dbReference type="SAM" id="Phobius"/>
    </source>
</evidence>
<dbReference type="PANTHER" id="PTHR35896">
    <property type="entry name" value="IG-LIKE DOMAIN-CONTAINING PROTEIN"/>
    <property type="match status" value="1"/>
</dbReference>
<reference evidence="3" key="1">
    <citation type="submission" date="2021-07" db="EMBL/GenBank/DDBJ databases">
        <title>Genome Resource of American Ginseng Black Spot Pathogen Alternaria panax.</title>
        <authorList>
            <person name="Qiu C."/>
            <person name="Wang W."/>
            <person name="Liu Z."/>
        </authorList>
    </citation>
    <scope>NUCLEOTIDE SEQUENCE</scope>
    <source>
        <strain evidence="3">BNCC115425</strain>
    </source>
</reference>
<feature type="region of interest" description="Disordered" evidence="1">
    <location>
        <begin position="1"/>
        <end position="36"/>
    </location>
</feature>
<dbReference type="EMBL" id="JAANER010000002">
    <property type="protein sequence ID" value="KAG9194329.1"/>
    <property type="molecule type" value="Genomic_DNA"/>
</dbReference>
<feature type="transmembrane region" description="Helical" evidence="2">
    <location>
        <begin position="58"/>
        <end position="78"/>
    </location>
</feature>
<organism evidence="3 4">
    <name type="scientific">Alternaria panax</name>
    <dbReference type="NCBI Taxonomy" id="48097"/>
    <lineage>
        <taxon>Eukaryota</taxon>
        <taxon>Fungi</taxon>
        <taxon>Dikarya</taxon>
        <taxon>Ascomycota</taxon>
        <taxon>Pezizomycotina</taxon>
        <taxon>Dothideomycetes</taxon>
        <taxon>Pleosporomycetidae</taxon>
        <taxon>Pleosporales</taxon>
        <taxon>Pleosporineae</taxon>
        <taxon>Pleosporaceae</taxon>
        <taxon>Alternaria</taxon>
        <taxon>Alternaria sect. Panax</taxon>
    </lineage>
</organism>
<keyword evidence="2" id="KW-0812">Transmembrane</keyword>
<dbReference type="InterPro" id="IPR053008">
    <property type="entry name" value="Phomopsin_biosynth_assoc"/>
</dbReference>
<dbReference type="AlphaFoldDB" id="A0AAD4IH79"/>
<accession>A0AAD4IH79</accession>